<name>A0AAV7UC53_PLEWA</name>
<dbReference type="AlphaFoldDB" id="A0AAV7UC53"/>
<feature type="region of interest" description="Disordered" evidence="1">
    <location>
        <begin position="1"/>
        <end position="44"/>
    </location>
</feature>
<evidence type="ECO:0000256" key="1">
    <source>
        <dbReference type="SAM" id="MobiDB-lite"/>
    </source>
</evidence>
<organism evidence="2 3">
    <name type="scientific">Pleurodeles waltl</name>
    <name type="common">Iberian ribbed newt</name>
    <dbReference type="NCBI Taxonomy" id="8319"/>
    <lineage>
        <taxon>Eukaryota</taxon>
        <taxon>Metazoa</taxon>
        <taxon>Chordata</taxon>
        <taxon>Craniata</taxon>
        <taxon>Vertebrata</taxon>
        <taxon>Euteleostomi</taxon>
        <taxon>Amphibia</taxon>
        <taxon>Batrachia</taxon>
        <taxon>Caudata</taxon>
        <taxon>Salamandroidea</taxon>
        <taxon>Salamandridae</taxon>
        <taxon>Pleurodelinae</taxon>
        <taxon>Pleurodeles</taxon>
    </lineage>
</organism>
<comment type="caution">
    <text evidence="2">The sequence shown here is derived from an EMBL/GenBank/DDBJ whole genome shotgun (WGS) entry which is preliminary data.</text>
</comment>
<keyword evidence="3" id="KW-1185">Reference proteome</keyword>
<evidence type="ECO:0000313" key="3">
    <source>
        <dbReference type="Proteomes" id="UP001066276"/>
    </source>
</evidence>
<reference evidence="2" key="1">
    <citation type="journal article" date="2022" name="bioRxiv">
        <title>Sequencing and chromosome-scale assembly of the giantPleurodeles waltlgenome.</title>
        <authorList>
            <person name="Brown T."/>
            <person name="Elewa A."/>
            <person name="Iarovenko S."/>
            <person name="Subramanian E."/>
            <person name="Araus A.J."/>
            <person name="Petzold A."/>
            <person name="Susuki M."/>
            <person name="Suzuki K.-i.T."/>
            <person name="Hayashi T."/>
            <person name="Toyoda A."/>
            <person name="Oliveira C."/>
            <person name="Osipova E."/>
            <person name="Leigh N.D."/>
            <person name="Simon A."/>
            <person name="Yun M.H."/>
        </authorList>
    </citation>
    <scope>NUCLEOTIDE SEQUENCE</scope>
    <source>
        <strain evidence="2">20211129_DDA</strain>
        <tissue evidence="2">Liver</tissue>
    </source>
</reference>
<gene>
    <name evidence="2" type="ORF">NDU88_002647</name>
</gene>
<dbReference type="EMBL" id="JANPWB010000005">
    <property type="protein sequence ID" value="KAJ1185861.1"/>
    <property type="molecule type" value="Genomic_DNA"/>
</dbReference>
<evidence type="ECO:0000313" key="2">
    <source>
        <dbReference type="EMBL" id="KAJ1185861.1"/>
    </source>
</evidence>
<proteinExistence type="predicted"/>
<protein>
    <recommendedName>
        <fullName evidence="4">Alkylated DNA repair protein AlkB homologue 8 N-terminal domain-containing protein</fullName>
    </recommendedName>
</protein>
<accession>A0AAV7UC53</accession>
<evidence type="ECO:0008006" key="4">
    <source>
        <dbReference type="Google" id="ProtNLM"/>
    </source>
</evidence>
<dbReference type="Proteomes" id="UP001066276">
    <property type="component" value="Chromosome 3_1"/>
</dbReference>
<sequence length="253" mass="28190">MRQGTKPNPWLLHHAAGDQTGCGPPNGPRRARRPKKQIADPTAAQEMRHRWGPHCHTANCFTISSIAILGSIITDSRWEGAAGLSLRPARQPQTKSGRIQVRLLQRFAEYCCKKSLTINGSETECMALRSSPSFKRKPGVEVVPLEVVKEFDYLGIRFSDNLSWGRNLQKVTLVLKKLELEVLVSSCKQRALAVALYVAEPCPYMNMRTLQVVENNFLRVLLGPVAPLVALYAELNFSPLSETAALRPALYWG</sequence>